<protein>
    <submittedName>
        <fullName evidence="1">Uncharacterized protein</fullName>
    </submittedName>
</protein>
<reference evidence="1" key="2">
    <citation type="journal article" date="2019" name="IMA Fungus">
        <title>Genome sequencing and comparison of five Tilletia species to identify candidate genes for the detection of regulated species infecting wheat.</title>
        <authorList>
            <person name="Nguyen H.D.T."/>
            <person name="Sultana T."/>
            <person name="Kesanakurti P."/>
            <person name="Hambleton S."/>
        </authorList>
    </citation>
    <scope>NUCLEOTIDE SEQUENCE</scope>
    <source>
        <strain evidence="1">DAOMC 236416</strain>
    </source>
</reference>
<dbReference type="EMBL" id="LWDF02000035">
    <property type="protein sequence ID" value="KAE8259479.1"/>
    <property type="molecule type" value="Genomic_DNA"/>
</dbReference>
<reference evidence="1" key="1">
    <citation type="submission" date="2016-04" db="EMBL/GenBank/DDBJ databases">
        <authorList>
            <person name="Nguyen H.D."/>
            <person name="Samba Siva P."/>
            <person name="Cullis J."/>
            <person name="Levesque C.A."/>
            <person name="Hambleton S."/>
        </authorList>
    </citation>
    <scope>NUCLEOTIDE SEQUENCE</scope>
    <source>
        <strain evidence="1">DAOMC 236416</strain>
    </source>
</reference>
<evidence type="ECO:0000313" key="1">
    <source>
        <dbReference type="EMBL" id="KAE8259479.1"/>
    </source>
</evidence>
<evidence type="ECO:0000313" key="2">
    <source>
        <dbReference type="Proteomes" id="UP000077521"/>
    </source>
</evidence>
<dbReference type="Pfam" id="PF05032">
    <property type="entry name" value="Spo12"/>
    <property type="match status" value="1"/>
</dbReference>
<sequence length="222" mass="24295">MLHLSNTKYNAVGLLPEHSMALPERDARPDELPIIKALHDIWTAQPTDSTWTVFAEDVTYTRPNGSCAVGLEALQQLFMHFLQRNPSKQLQQRLLTTPEMFSTSTTIVLDHAMPAMPDHSSSDAITALQSLVVVRRRASDGKVVSVTEEEGHKKAIAPLAARAAAAQNFNSPTDKMVSPCTSKLNLVKKKHFTKAKPTTLFASQSGARPHSALSSEMPRPSS</sequence>
<accession>A0A177TRM1</accession>
<dbReference type="InterPro" id="IPR032710">
    <property type="entry name" value="NTF2-like_dom_sf"/>
</dbReference>
<dbReference type="AlphaFoldDB" id="A0A177TRM1"/>
<dbReference type="OrthoDB" id="2400485at2759"/>
<proteinExistence type="predicted"/>
<dbReference type="InterPro" id="IPR007727">
    <property type="entry name" value="Spo12"/>
</dbReference>
<dbReference type="Proteomes" id="UP000077521">
    <property type="component" value="Unassembled WGS sequence"/>
</dbReference>
<name>A0A177TRM1_9BASI</name>
<keyword evidence="2" id="KW-1185">Reference proteome</keyword>
<gene>
    <name evidence="1" type="ORF">A4X13_0g989</name>
</gene>
<comment type="caution">
    <text evidence="1">The sequence shown here is derived from an EMBL/GenBank/DDBJ whole genome shotgun (WGS) entry which is preliminary data.</text>
</comment>
<organism evidence="1 2">
    <name type="scientific">Tilletia indica</name>
    <dbReference type="NCBI Taxonomy" id="43049"/>
    <lineage>
        <taxon>Eukaryota</taxon>
        <taxon>Fungi</taxon>
        <taxon>Dikarya</taxon>
        <taxon>Basidiomycota</taxon>
        <taxon>Ustilaginomycotina</taxon>
        <taxon>Exobasidiomycetes</taxon>
        <taxon>Tilletiales</taxon>
        <taxon>Tilletiaceae</taxon>
        <taxon>Tilletia</taxon>
    </lineage>
</organism>
<dbReference type="SUPFAM" id="SSF54427">
    <property type="entry name" value="NTF2-like"/>
    <property type="match status" value="1"/>
</dbReference>